<evidence type="ECO:0000256" key="6">
    <source>
        <dbReference type="ARBA" id="ARBA00022643"/>
    </source>
</evidence>
<feature type="compositionally biased region" description="Basic residues" evidence="18">
    <location>
        <begin position="111"/>
        <end position="120"/>
    </location>
</feature>
<dbReference type="RefSeq" id="XP_014175353.1">
    <property type="nucleotide sequence ID" value="XM_014319878.1"/>
</dbReference>
<evidence type="ECO:0000256" key="17">
    <source>
        <dbReference type="ARBA" id="ARBA00049513"/>
    </source>
</evidence>
<keyword evidence="9" id="KW-0862">Zinc</keyword>
<dbReference type="EMBL" id="GL629735">
    <property type="protein sequence ID" value="EFX05871.1"/>
    <property type="molecule type" value="Genomic_DNA"/>
</dbReference>
<dbReference type="InterPro" id="IPR013785">
    <property type="entry name" value="Aldolase_TIM"/>
</dbReference>
<comment type="similarity">
    <text evidence="2">Belongs to the Dus family. Dus3 subfamily.</text>
</comment>
<dbReference type="InterPro" id="IPR018517">
    <property type="entry name" value="tRNA_hU_synthase_CS"/>
</dbReference>
<evidence type="ECO:0000256" key="9">
    <source>
        <dbReference type="ARBA" id="ARBA00022771"/>
    </source>
</evidence>
<dbReference type="InterPro" id="IPR035587">
    <property type="entry name" value="DUS-like_FMN-bd"/>
</dbReference>
<evidence type="ECO:0000256" key="2">
    <source>
        <dbReference type="ARBA" id="ARBA00005451"/>
    </source>
</evidence>
<dbReference type="SUPFAM" id="SSF51395">
    <property type="entry name" value="FMN-linked oxidoreductases"/>
    <property type="match status" value="1"/>
</dbReference>
<evidence type="ECO:0000256" key="18">
    <source>
        <dbReference type="SAM" id="MobiDB-lite"/>
    </source>
</evidence>
<dbReference type="GeneID" id="25977096"/>
<reference evidence="20 21" key="1">
    <citation type="journal article" date="2011" name="Proc. Natl. Acad. Sci. U.S.A.">
        <title>Genome and transcriptome analyses of the mountain pine beetle-fungal symbiont Grosmannia clavigera, a lodgepole pine pathogen.</title>
        <authorList>
            <person name="DiGuistini S."/>
            <person name="Wang Y."/>
            <person name="Liao N.Y."/>
            <person name="Taylor G."/>
            <person name="Tanguay P."/>
            <person name="Feau N."/>
            <person name="Henrissat B."/>
            <person name="Chan S.K."/>
            <person name="Hesse-Orce U."/>
            <person name="Alamouti S.M."/>
            <person name="Tsui C.K.M."/>
            <person name="Docking R.T."/>
            <person name="Levasseur A."/>
            <person name="Haridas S."/>
            <person name="Robertson G."/>
            <person name="Birol I."/>
            <person name="Holt R.A."/>
            <person name="Marra M.A."/>
            <person name="Hamelin R.C."/>
            <person name="Hirst M."/>
            <person name="Jones S.J.M."/>
            <person name="Bohlmann J."/>
            <person name="Breuil C."/>
        </authorList>
    </citation>
    <scope>NUCLEOTIDE SEQUENCE [LARGE SCALE GENOMIC DNA]</scope>
    <source>
        <strain evidence="21">kw1407 / UAMH 11150</strain>
    </source>
</reference>
<dbReference type="GO" id="GO:0006397">
    <property type="term" value="P:mRNA processing"/>
    <property type="evidence" value="ECO:0007669"/>
    <property type="project" value="UniProtKB-KW"/>
</dbReference>
<name>F0XAK8_GROCL</name>
<dbReference type="Gene3D" id="3.20.20.70">
    <property type="entry name" value="Aldolase class I"/>
    <property type="match status" value="1"/>
</dbReference>
<proteinExistence type="inferred from homology"/>
<evidence type="ECO:0000256" key="8">
    <source>
        <dbReference type="ARBA" id="ARBA00022694"/>
    </source>
</evidence>
<keyword evidence="21" id="KW-1185">Reference proteome</keyword>
<dbReference type="GO" id="GO:0102265">
    <property type="term" value="F:tRNA-dihydrouridine47 synthase activity"/>
    <property type="evidence" value="ECO:0007669"/>
    <property type="project" value="UniProtKB-EC"/>
</dbReference>
<dbReference type="STRING" id="655863.F0XAK8"/>
<evidence type="ECO:0000256" key="5">
    <source>
        <dbReference type="ARBA" id="ARBA00022630"/>
    </source>
</evidence>
<evidence type="ECO:0000256" key="4">
    <source>
        <dbReference type="ARBA" id="ARBA00022143"/>
    </source>
</evidence>
<evidence type="ECO:0000256" key="12">
    <source>
        <dbReference type="ARBA" id="ARBA00031322"/>
    </source>
</evidence>
<dbReference type="PANTHER" id="PTHR45846:SF1">
    <property type="entry name" value="TRNA-DIHYDROURIDINE(47) SYNTHASE [NAD(P)(+)]-LIKE"/>
    <property type="match status" value="1"/>
</dbReference>
<dbReference type="Pfam" id="PF25585">
    <property type="entry name" value="zf-CCCH_DUS3L"/>
    <property type="match status" value="1"/>
</dbReference>
<dbReference type="GO" id="GO:0003723">
    <property type="term" value="F:RNA binding"/>
    <property type="evidence" value="ECO:0007669"/>
    <property type="project" value="TreeGrafter"/>
</dbReference>
<comment type="catalytic activity">
    <reaction evidence="17">
        <text>5,6-dihydrouridine(47) in tRNA + NADP(+) = uridine(47) in tRNA + NADPH + H(+)</text>
        <dbReference type="Rhea" id="RHEA:53360"/>
        <dbReference type="Rhea" id="RHEA-COMP:13539"/>
        <dbReference type="Rhea" id="RHEA-COMP:13540"/>
        <dbReference type="ChEBI" id="CHEBI:15378"/>
        <dbReference type="ChEBI" id="CHEBI:57783"/>
        <dbReference type="ChEBI" id="CHEBI:58349"/>
        <dbReference type="ChEBI" id="CHEBI:65315"/>
        <dbReference type="ChEBI" id="CHEBI:74443"/>
        <dbReference type="EC" id="1.3.1.89"/>
    </reaction>
    <physiologicalReaction direction="right-to-left" evidence="17">
        <dbReference type="Rhea" id="RHEA:53362"/>
    </physiologicalReaction>
</comment>
<keyword evidence="9" id="KW-0479">Metal-binding</keyword>
<dbReference type="AlphaFoldDB" id="F0XAK8"/>
<feature type="domain" description="DUS-like FMN-binding" evidence="19">
    <location>
        <begin position="588"/>
        <end position="631"/>
    </location>
</feature>
<evidence type="ECO:0000256" key="3">
    <source>
        <dbReference type="ARBA" id="ARBA00012376"/>
    </source>
</evidence>
<feature type="compositionally biased region" description="Basic and acidic residues" evidence="18">
    <location>
        <begin position="301"/>
        <end position="311"/>
    </location>
</feature>
<evidence type="ECO:0000256" key="7">
    <source>
        <dbReference type="ARBA" id="ARBA00022664"/>
    </source>
</evidence>
<gene>
    <name evidence="20" type="ORF">CMQ_3940</name>
</gene>
<dbReference type="PANTHER" id="PTHR45846">
    <property type="entry name" value="TRNA-DIHYDROURIDINE(47) SYNTHASE [NAD(P)(+)]-LIKE"/>
    <property type="match status" value="1"/>
</dbReference>
<protein>
    <recommendedName>
        <fullName evidence="4">tRNA-dihydrouridine(47) synthase [NAD(P)(+)]</fullName>
        <ecNumber evidence="3">1.3.1.89</ecNumber>
    </recommendedName>
    <alternativeName>
        <fullName evidence="12">tRNA-dihydrouridine synthase 3</fullName>
    </alternativeName>
</protein>
<organism evidence="21">
    <name type="scientific">Grosmannia clavigera (strain kw1407 / UAMH 11150)</name>
    <name type="common">Blue stain fungus</name>
    <name type="synonym">Graphiocladiella clavigera</name>
    <dbReference type="NCBI Taxonomy" id="655863"/>
    <lineage>
        <taxon>Eukaryota</taxon>
        <taxon>Fungi</taxon>
        <taxon>Dikarya</taxon>
        <taxon>Ascomycota</taxon>
        <taxon>Pezizomycotina</taxon>
        <taxon>Sordariomycetes</taxon>
        <taxon>Sordariomycetidae</taxon>
        <taxon>Ophiostomatales</taxon>
        <taxon>Ophiostomataceae</taxon>
        <taxon>Leptographium</taxon>
    </lineage>
</organism>
<evidence type="ECO:0000313" key="20">
    <source>
        <dbReference type="EMBL" id="EFX05871.1"/>
    </source>
</evidence>
<dbReference type="CDD" id="cd02801">
    <property type="entry name" value="DUS_like_FMN"/>
    <property type="match status" value="1"/>
</dbReference>
<evidence type="ECO:0000256" key="1">
    <source>
        <dbReference type="ARBA" id="ARBA00001917"/>
    </source>
</evidence>
<comment type="catalytic activity">
    <reaction evidence="16">
        <text>a 5,6-dihydrouridine in mRNA + NADP(+) = a uridine in mRNA + NADPH + H(+)</text>
        <dbReference type="Rhea" id="RHEA:69855"/>
        <dbReference type="Rhea" id="RHEA-COMP:14658"/>
        <dbReference type="Rhea" id="RHEA-COMP:17789"/>
        <dbReference type="ChEBI" id="CHEBI:15378"/>
        <dbReference type="ChEBI" id="CHEBI:57783"/>
        <dbReference type="ChEBI" id="CHEBI:58349"/>
        <dbReference type="ChEBI" id="CHEBI:65315"/>
        <dbReference type="ChEBI" id="CHEBI:74443"/>
    </reaction>
    <physiologicalReaction direction="right-to-left" evidence="16">
        <dbReference type="Rhea" id="RHEA:69857"/>
    </physiologicalReaction>
</comment>
<feature type="region of interest" description="Disordered" evidence="18">
    <location>
        <begin position="287"/>
        <end position="311"/>
    </location>
</feature>
<feature type="domain" description="DUS-like FMN-binding" evidence="19">
    <location>
        <begin position="345"/>
        <end position="555"/>
    </location>
</feature>
<comment type="function">
    <text evidence="13">Catalyzes the synthesis of dihydrouridine, a modified base found in the D-loop of most tRNAs. Specifically modifies U47 in cytoplasmic tRNAs. Catalyzes the synthesis of dihydrouridine in some mRNAs, thereby affecting their translation.</text>
</comment>
<evidence type="ECO:0000256" key="16">
    <source>
        <dbReference type="ARBA" id="ARBA00049447"/>
    </source>
</evidence>
<dbReference type="Pfam" id="PF01207">
    <property type="entry name" value="Dus"/>
    <property type="match status" value="2"/>
</dbReference>
<feature type="region of interest" description="Disordered" evidence="18">
    <location>
        <begin position="1"/>
        <end position="125"/>
    </location>
</feature>
<dbReference type="OrthoDB" id="259935at2759"/>
<dbReference type="InParanoid" id="F0XAK8"/>
<keyword evidence="5" id="KW-0285">Flavoprotein</keyword>
<sequence length="752" mass="83039">MSTLGDSVGQGPDLTAAATEPALVPATVAATTRAHPEDDEEHRSKRTKTEGITDVVSGEKKPRVTGIAPIKEEYLIDGGGSDDRRGGDVFDDDEAEGRGSNEAAPVSAGGRKGKRGKNKGQNKERDFGWSRDAVRLCTSVANSPEFSPKPCRSGERCRCLHSVREYLSTGRRGDVDTFDGRCPVFELYGRCPSGWRCRFVSSHMEEVEHPDGRKELVLVEKETAAGRLAGSEDDDARPGVVNVVAAEEKHNLMRKRTTLDKSEAFIQWLDRETSIIKKIFKDPTGRSIEGEQSLLKPPGPRVDDAAEDGAKDEPTIDDYRAQFVDPPFLPSEKRRLYFGPETPTLAPLTTQGNLPFRRLCVELGCEATYSEMALGLDLLTGKPSEWALLKAHATEAVPPRVDSVRSAQTAGYDNGRDLRFGAQIAANQPWMAIKATEALSRLVPHLRLVDMNCGCPIEMLFKTGGGSGLLEAHNKLERMIRGMNAVSGEVPITAKLRVGVRDGSPTAHKVIERLAFGGVETRGRLGAPGCAAITLHGRTRNQRYKKPADWRYIAECAALVRSYNESRDKITDTVREPDDRTLPPGGRIFFLGNGDCFSHEQYRAQIDQADVDTVMIGRGALVKPWIFEEIAAGQYLDKSASERLAYIERFARYGMEAWGTDEQGLGTTRRFLLEHLSFTSRYVPVGLLEHLPPSLSDRPPAYRSRNELEGLLASRNYKDWIKISEMFLGPAHPDFRFVPKHKSNSYEGEAEG</sequence>
<feature type="compositionally biased region" description="Basic and acidic residues" evidence="18">
    <location>
        <begin position="41"/>
        <end position="62"/>
    </location>
</feature>
<evidence type="ECO:0000259" key="19">
    <source>
        <dbReference type="Pfam" id="PF01207"/>
    </source>
</evidence>
<evidence type="ECO:0000256" key="13">
    <source>
        <dbReference type="ARBA" id="ARBA00045934"/>
    </source>
</evidence>
<dbReference type="eggNOG" id="KOG2333">
    <property type="taxonomic scope" value="Eukaryota"/>
</dbReference>
<evidence type="ECO:0000256" key="10">
    <source>
        <dbReference type="ARBA" id="ARBA00022857"/>
    </source>
</evidence>
<evidence type="ECO:0000256" key="14">
    <source>
        <dbReference type="ARBA" id="ARBA00048266"/>
    </source>
</evidence>
<keyword evidence="9" id="KW-0863">Zinc-finger</keyword>
<comment type="catalytic activity">
    <reaction evidence="14">
        <text>5,6-dihydrouridine(47) in tRNA + NAD(+) = uridine(47) in tRNA + NADH + H(+)</text>
        <dbReference type="Rhea" id="RHEA:53364"/>
        <dbReference type="Rhea" id="RHEA-COMP:13539"/>
        <dbReference type="Rhea" id="RHEA-COMP:13540"/>
        <dbReference type="ChEBI" id="CHEBI:15378"/>
        <dbReference type="ChEBI" id="CHEBI:57540"/>
        <dbReference type="ChEBI" id="CHEBI:57945"/>
        <dbReference type="ChEBI" id="CHEBI:65315"/>
        <dbReference type="ChEBI" id="CHEBI:74443"/>
        <dbReference type="EC" id="1.3.1.89"/>
    </reaction>
    <physiologicalReaction direction="right-to-left" evidence="14">
        <dbReference type="Rhea" id="RHEA:53366"/>
    </physiologicalReaction>
</comment>
<keyword evidence="8" id="KW-0819">tRNA processing</keyword>
<keyword evidence="10" id="KW-0521">NADP</keyword>
<feature type="compositionally biased region" description="Low complexity" evidence="18">
    <location>
        <begin position="14"/>
        <end position="33"/>
    </location>
</feature>
<keyword evidence="11" id="KW-0560">Oxidoreductase</keyword>
<accession>F0XAK8</accession>
<keyword evidence="6" id="KW-0288">FMN</keyword>
<dbReference type="GO" id="GO:0034399">
    <property type="term" value="C:nuclear periphery"/>
    <property type="evidence" value="ECO:0007669"/>
    <property type="project" value="EnsemblFungi"/>
</dbReference>
<keyword evidence="7" id="KW-0507">mRNA processing</keyword>
<dbReference type="HOGENOM" id="CLU_013299_7_0_1"/>
<dbReference type="GO" id="GO:0008270">
    <property type="term" value="F:zinc ion binding"/>
    <property type="evidence" value="ECO:0007669"/>
    <property type="project" value="UniProtKB-KW"/>
</dbReference>
<dbReference type="GO" id="GO:0050660">
    <property type="term" value="F:flavin adenine dinucleotide binding"/>
    <property type="evidence" value="ECO:0007669"/>
    <property type="project" value="InterPro"/>
</dbReference>
<dbReference type="FunCoup" id="F0XAK8">
    <property type="interactions" value="805"/>
</dbReference>
<evidence type="ECO:0000313" key="21">
    <source>
        <dbReference type="Proteomes" id="UP000007796"/>
    </source>
</evidence>
<evidence type="ECO:0000256" key="15">
    <source>
        <dbReference type="ARBA" id="ARBA00048342"/>
    </source>
</evidence>
<dbReference type="EC" id="1.3.1.89" evidence="3"/>
<evidence type="ECO:0000256" key="11">
    <source>
        <dbReference type="ARBA" id="ARBA00023002"/>
    </source>
</evidence>
<dbReference type="PROSITE" id="PS01136">
    <property type="entry name" value="UPF0034"/>
    <property type="match status" value="1"/>
</dbReference>
<comment type="cofactor">
    <cofactor evidence="1">
        <name>FMN</name>
        <dbReference type="ChEBI" id="CHEBI:58210"/>
    </cofactor>
</comment>
<dbReference type="Proteomes" id="UP000007796">
    <property type="component" value="Unassembled WGS sequence"/>
</dbReference>
<comment type="catalytic activity">
    <reaction evidence="15">
        <text>a 5,6-dihydrouridine in mRNA + NAD(+) = a uridine in mRNA + NADH + H(+)</text>
        <dbReference type="Rhea" id="RHEA:69851"/>
        <dbReference type="Rhea" id="RHEA-COMP:14658"/>
        <dbReference type="Rhea" id="RHEA-COMP:17789"/>
        <dbReference type="ChEBI" id="CHEBI:15378"/>
        <dbReference type="ChEBI" id="CHEBI:57540"/>
        <dbReference type="ChEBI" id="CHEBI:57945"/>
        <dbReference type="ChEBI" id="CHEBI:65315"/>
        <dbReference type="ChEBI" id="CHEBI:74443"/>
    </reaction>
    <physiologicalReaction direction="right-to-left" evidence="15">
        <dbReference type="Rhea" id="RHEA:69853"/>
    </physiologicalReaction>
</comment>